<evidence type="ECO:0000313" key="3">
    <source>
        <dbReference type="Proteomes" id="UP000283295"/>
    </source>
</evidence>
<gene>
    <name evidence="2" type="ORF">DWX94_00970</name>
</gene>
<keyword evidence="1" id="KW-1133">Transmembrane helix</keyword>
<comment type="caution">
    <text evidence="2">The sequence shown here is derived from an EMBL/GenBank/DDBJ whole genome shotgun (WGS) entry which is preliminary data.</text>
</comment>
<feature type="transmembrane region" description="Helical" evidence="1">
    <location>
        <begin position="20"/>
        <end position="40"/>
    </location>
</feature>
<evidence type="ECO:0000256" key="1">
    <source>
        <dbReference type="SAM" id="Phobius"/>
    </source>
</evidence>
<dbReference type="OrthoDB" id="9786218at2"/>
<name>A0A3R5WN22_9FIRM</name>
<sequence>MLGTVIAYGFSVLFQPIMNAVIAFVFATSTLCAVVFRLTFLKNWNGNAFSKLLAHCVVIWIVVDSCYLARTRAFDCMLFALAYHCLQQDKPSKKKIFILGIISLLWANLHGSSMLFYFAILAVFAVMNLIPDFHVGNLFHRQSKENARTDFIALGVSILIGMINPYGIKLYGYALFHNVSYTKDGVHEWYKALFLFYPIVICLILFFIFFVLQKKNISLKKIFPIVMMLGMTGIHIRMYMYMEIAMIPMLLEVIKTMDSTLFVKCKMFSKNALVMIVCGCCSGLLFAETIKEYQSCKYEEVSTGLIEYLKEKNFQRAYNDYDLGAYLIYNGLPDFVDTRADFYDEETLSGANYFRDASFDKQGDIEKFMDTFQFDAIILNQKSAVTIDYLLSNDWQIDYADKESEGQRKYVVLIQK</sequence>
<keyword evidence="1" id="KW-0812">Transmembrane</keyword>
<evidence type="ECO:0000313" key="2">
    <source>
        <dbReference type="EMBL" id="RGS44393.1"/>
    </source>
</evidence>
<feature type="transmembrane region" description="Helical" evidence="1">
    <location>
        <begin position="52"/>
        <end position="70"/>
    </location>
</feature>
<keyword evidence="1" id="KW-0472">Membrane</keyword>
<evidence type="ECO:0008006" key="4">
    <source>
        <dbReference type="Google" id="ProtNLM"/>
    </source>
</evidence>
<feature type="transmembrane region" description="Helical" evidence="1">
    <location>
        <begin position="224"/>
        <end position="247"/>
    </location>
</feature>
<reference evidence="2 3" key="1">
    <citation type="submission" date="2018-08" db="EMBL/GenBank/DDBJ databases">
        <title>A genome reference for cultivated species of the human gut microbiota.</title>
        <authorList>
            <person name="Zou Y."/>
            <person name="Xue W."/>
            <person name="Luo G."/>
        </authorList>
    </citation>
    <scope>NUCLEOTIDE SEQUENCE [LARGE SCALE GENOMIC DNA]</scope>
    <source>
        <strain evidence="2 3">AF22-21</strain>
    </source>
</reference>
<feature type="transmembrane region" description="Helical" evidence="1">
    <location>
        <begin position="192"/>
        <end position="212"/>
    </location>
</feature>
<feature type="transmembrane region" description="Helical" evidence="1">
    <location>
        <begin position="114"/>
        <end position="130"/>
    </location>
</feature>
<dbReference type="EMBL" id="QRVK01000001">
    <property type="protein sequence ID" value="RGS44393.1"/>
    <property type="molecule type" value="Genomic_DNA"/>
</dbReference>
<accession>A0A3R5WN22</accession>
<feature type="transmembrane region" description="Helical" evidence="1">
    <location>
        <begin position="151"/>
        <end position="172"/>
    </location>
</feature>
<dbReference type="Proteomes" id="UP000283295">
    <property type="component" value="Unassembled WGS sequence"/>
</dbReference>
<protein>
    <recommendedName>
        <fullName evidence="4">Glycosyltransferase RgtA/B/C/D-like domain-containing protein</fullName>
    </recommendedName>
</protein>
<organism evidence="2 3">
    <name type="scientific">Coprococcus eutactus</name>
    <dbReference type="NCBI Taxonomy" id="33043"/>
    <lineage>
        <taxon>Bacteria</taxon>
        <taxon>Bacillati</taxon>
        <taxon>Bacillota</taxon>
        <taxon>Clostridia</taxon>
        <taxon>Lachnospirales</taxon>
        <taxon>Lachnospiraceae</taxon>
        <taxon>Coprococcus</taxon>
    </lineage>
</organism>
<proteinExistence type="predicted"/>
<dbReference type="AlphaFoldDB" id="A0A3R5WN22"/>